<dbReference type="Gene3D" id="1.10.10.1450">
    <property type="match status" value="1"/>
</dbReference>
<comment type="caution">
    <text evidence="1">The sequence shown here is derived from an EMBL/GenBank/DDBJ whole genome shotgun (WGS) entry which is preliminary data.</text>
</comment>
<dbReference type="GO" id="GO:0003697">
    <property type="term" value="F:single-stranded DNA binding"/>
    <property type="evidence" value="ECO:0007669"/>
    <property type="project" value="TreeGrafter"/>
</dbReference>
<name>A0A5N3WIM3_MUNMU</name>
<evidence type="ECO:0000313" key="2">
    <source>
        <dbReference type="Proteomes" id="UP000326458"/>
    </source>
</evidence>
<dbReference type="GO" id="GO:0031297">
    <property type="term" value="P:replication fork processing"/>
    <property type="evidence" value="ECO:0007669"/>
    <property type="project" value="TreeGrafter"/>
</dbReference>
<dbReference type="GO" id="GO:0044547">
    <property type="term" value="F:DNA topoisomerase binding"/>
    <property type="evidence" value="ECO:0007669"/>
    <property type="project" value="TreeGrafter"/>
</dbReference>
<dbReference type="EMBL" id="VCEA01000001">
    <property type="protein sequence ID" value="KAB0360575.1"/>
    <property type="molecule type" value="Genomic_DNA"/>
</dbReference>
<organism evidence="1 2">
    <name type="scientific">Muntiacus muntjak</name>
    <name type="common">Barking deer</name>
    <name type="synonym">Indian muntjac</name>
    <dbReference type="NCBI Taxonomy" id="9888"/>
    <lineage>
        <taxon>Eukaryota</taxon>
        <taxon>Metazoa</taxon>
        <taxon>Chordata</taxon>
        <taxon>Craniata</taxon>
        <taxon>Vertebrata</taxon>
        <taxon>Euteleostomi</taxon>
        <taxon>Mammalia</taxon>
        <taxon>Eutheria</taxon>
        <taxon>Laurasiatheria</taxon>
        <taxon>Artiodactyla</taxon>
        <taxon>Ruminantia</taxon>
        <taxon>Pecora</taxon>
        <taxon>Cervidae</taxon>
        <taxon>Muntiacinae</taxon>
        <taxon>Muntiacus</taxon>
    </lineage>
</organism>
<dbReference type="Proteomes" id="UP000326458">
    <property type="component" value="Unassembled WGS sequence"/>
</dbReference>
<dbReference type="Pfam" id="PF01359">
    <property type="entry name" value="Transposase_1"/>
    <property type="match status" value="1"/>
</dbReference>
<feature type="non-terminal residue" evidence="1">
    <location>
        <position position="1"/>
    </location>
</feature>
<dbReference type="GO" id="GO:0000729">
    <property type="term" value="P:DNA double-strand break processing"/>
    <property type="evidence" value="ECO:0007669"/>
    <property type="project" value="TreeGrafter"/>
</dbReference>
<dbReference type="GO" id="GO:0003690">
    <property type="term" value="F:double-stranded DNA binding"/>
    <property type="evidence" value="ECO:0007669"/>
    <property type="project" value="TreeGrafter"/>
</dbReference>
<dbReference type="PANTHER" id="PTHR46060">
    <property type="entry name" value="MARINER MOS1 TRANSPOSASE-LIKE PROTEIN"/>
    <property type="match status" value="1"/>
</dbReference>
<protein>
    <submittedName>
        <fullName evidence="1">Uncharacterized protein</fullName>
    </submittedName>
</protein>
<dbReference type="GO" id="GO:0042800">
    <property type="term" value="F:histone H3K4 methyltransferase activity"/>
    <property type="evidence" value="ECO:0007669"/>
    <property type="project" value="TreeGrafter"/>
</dbReference>
<evidence type="ECO:0000313" key="1">
    <source>
        <dbReference type="EMBL" id="KAB0360575.1"/>
    </source>
</evidence>
<gene>
    <name evidence="1" type="ORF">FD754_004731</name>
</gene>
<dbReference type="PANTHER" id="PTHR46060:SF2">
    <property type="entry name" value="HISTONE-LYSINE N-METHYLTRANSFERASE SETMAR"/>
    <property type="match status" value="1"/>
</dbReference>
<reference evidence="1 2" key="1">
    <citation type="submission" date="2019-06" db="EMBL/GenBank/DDBJ databases">
        <title>Discovery of a novel chromosome fission-fusion reversal in muntjac.</title>
        <authorList>
            <person name="Mudd A.B."/>
            <person name="Bredeson J.V."/>
            <person name="Baum R."/>
            <person name="Hockemeyer D."/>
            <person name="Rokhsar D.S."/>
        </authorList>
    </citation>
    <scope>NUCLEOTIDE SEQUENCE [LARGE SCALE GENOMIC DNA]</scope>
    <source>
        <strain evidence="1">UTSW_UCB_Mm</strain>
        <tissue evidence="1">Fibroblast cell line</tissue>
    </source>
</reference>
<dbReference type="InterPro" id="IPR036397">
    <property type="entry name" value="RNaseH_sf"/>
</dbReference>
<dbReference type="GO" id="GO:0005634">
    <property type="term" value="C:nucleus"/>
    <property type="evidence" value="ECO:0007669"/>
    <property type="project" value="TreeGrafter"/>
</dbReference>
<dbReference type="GO" id="GO:0000014">
    <property type="term" value="F:single-stranded DNA endodeoxyribonuclease activity"/>
    <property type="evidence" value="ECO:0007669"/>
    <property type="project" value="TreeGrafter"/>
</dbReference>
<sequence length="272" mass="31795">TMEMMLDKKKIQMTFLLEFKMGCKAVETTWNINNAFGPGTANKCTVQWWLKKFCKEDKSLEMMSKIGKVKKLSKWVPRELIKKQKNHHFEVFFILRNNNVPFLDWTVTYDKNSVVELRRSSKVVPKLVPKKVMVTVSWSAAGLIHYGFLNPGKIITSEKYAQQIDENDEKLQKLQHLQQALVNRKGPILLHNDRLHSTTLLPHPPYSPDLSPTNCHFFKHLNNFLQEKCFHNQQEAENAFHEFTESQGMDFYATEINIARWQKCVDCNGSYN</sequence>
<dbReference type="GO" id="GO:0006303">
    <property type="term" value="P:double-strand break repair via nonhomologous end joining"/>
    <property type="evidence" value="ECO:0007669"/>
    <property type="project" value="TreeGrafter"/>
</dbReference>
<dbReference type="AlphaFoldDB" id="A0A5N3WIM3"/>
<dbReference type="GO" id="GO:0044774">
    <property type="term" value="P:mitotic DNA integrity checkpoint signaling"/>
    <property type="evidence" value="ECO:0007669"/>
    <property type="project" value="TreeGrafter"/>
</dbReference>
<proteinExistence type="predicted"/>
<dbReference type="GO" id="GO:0035861">
    <property type="term" value="C:site of double-strand break"/>
    <property type="evidence" value="ECO:0007669"/>
    <property type="project" value="TreeGrafter"/>
</dbReference>
<dbReference type="Gene3D" id="3.30.420.10">
    <property type="entry name" value="Ribonuclease H-like superfamily/Ribonuclease H"/>
    <property type="match status" value="1"/>
</dbReference>
<dbReference type="GO" id="GO:0015074">
    <property type="term" value="P:DNA integration"/>
    <property type="evidence" value="ECO:0007669"/>
    <property type="project" value="TreeGrafter"/>
</dbReference>
<dbReference type="InterPro" id="IPR052709">
    <property type="entry name" value="Transposase-MT_Hybrid"/>
</dbReference>
<accession>A0A5N3WIM3</accession>
<dbReference type="InterPro" id="IPR001888">
    <property type="entry name" value="Transposase_1"/>
</dbReference>
<keyword evidence="2" id="KW-1185">Reference proteome</keyword>
<dbReference type="GO" id="GO:0000793">
    <property type="term" value="C:condensed chromosome"/>
    <property type="evidence" value="ECO:0007669"/>
    <property type="project" value="TreeGrafter"/>
</dbReference>
<dbReference type="GO" id="GO:0046975">
    <property type="term" value="F:histone H3K36 methyltransferase activity"/>
    <property type="evidence" value="ECO:0007669"/>
    <property type="project" value="TreeGrafter"/>
</dbReference>